<sequence length="74" mass="8577">MEEDMSQQDQPHSKKSKQSSTARAQIMWLAYKLSSVMQSKHQNKSRNIENKAKALELESKGATNNERMNRQQEP</sequence>
<reference evidence="2 3" key="1">
    <citation type="submission" date="2024-01" db="EMBL/GenBank/DDBJ databases">
        <authorList>
            <person name="Waweru B."/>
        </authorList>
    </citation>
    <scope>NUCLEOTIDE SEQUENCE [LARGE SCALE GENOMIC DNA]</scope>
</reference>
<feature type="compositionally biased region" description="Basic and acidic residues" evidence="1">
    <location>
        <begin position="46"/>
        <end position="59"/>
    </location>
</feature>
<feature type="region of interest" description="Disordered" evidence="1">
    <location>
        <begin position="1"/>
        <end position="22"/>
    </location>
</feature>
<comment type="caution">
    <text evidence="2">The sequence shown here is derived from an EMBL/GenBank/DDBJ whole genome shotgun (WGS) entry which is preliminary data.</text>
</comment>
<evidence type="ECO:0000313" key="2">
    <source>
        <dbReference type="EMBL" id="CAK7338809.1"/>
    </source>
</evidence>
<evidence type="ECO:0000313" key="3">
    <source>
        <dbReference type="Proteomes" id="UP001314170"/>
    </source>
</evidence>
<evidence type="ECO:0000256" key="1">
    <source>
        <dbReference type="SAM" id="MobiDB-lite"/>
    </source>
</evidence>
<gene>
    <name evidence="2" type="ORF">DCAF_LOCUS13857</name>
</gene>
<dbReference type="Proteomes" id="UP001314170">
    <property type="component" value="Unassembled WGS sequence"/>
</dbReference>
<keyword evidence="3" id="KW-1185">Reference proteome</keyword>
<name>A0AAV1RQ51_9ROSI</name>
<accession>A0AAV1RQ51</accession>
<dbReference type="EMBL" id="CAWUPB010001156">
    <property type="protein sequence ID" value="CAK7338809.1"/>
    <property type="molecule type" value="Genomic_DNA"/>
</dbReference>
<feature type="region of interest" description="Disordered" evidence="1">
    <location>
        <begin position="37"/>
        <end position="74"/>
    </location>
</feature>
<organism evidence="2 3">
    <name type="scientific">Dovyalis caffra</name>
    <dbReference type="NCBI Taxonomy" id="77055"/>
    <lineage>
        <taxon>Eukaryota</taxon>
        <taxon>Viridiplantae</taxon>
        <taxon>Streptophyta</taxon>
        <taxon>Embryophyta</taxon>
        <taxon>Tracheophyta</taxon>
        <taxon>Spermatophyta</taxon>
        <taxon>Magnoliopsida</taxon>
        <taxon>eudicotyledons</taxon>
        <taxon>Gunneridae</taxon>
        <taxon>Pentapetalae</taxon>
        <taxon>rosids</taxon>
        <taxon>fabids</taxon>
        <taxon>Malpighiales</taxon>
        <taxon>Salicaceae</taxon>
        <taxon>Flacourtieae</taxon>
        <taxon>Dovyalis</taxon>
    </lineage>
</organism>
<dbReference type="AlphaFoldDB" id="A0AAV1RQ51"/>
<proteinExistence type="predicted"/>
<protein>
    <submittedName>
        <fullName evidence="2">Uncharacterized protein</fullName>
    </submittedName>
</protein>